<dbReference type="AlphaFoldDB" id="A0A2P5ENC3"/>
<organism evidence="1 2">
    <name type="scientific">Trema orientale</name>
    <name type="common">Charcoal tree</name>
    <name type="synonym">Celtis orientalis</name>
    <dbReference type="NCBI Taxonomy" id="63057"/>
    <lineage>
        <taxon>Eukaryota</taxon>
        <taxon>Viridiplantae</taxon>
        <taxon>Streptophyta</taxon>
        <taxon>Embryophyta</taxon>
        <taxon>Tracheophyta</taxon>
        <taxon>Spermatophyta</taxon>
        <taxon>Magnoliopsida</taxon>
        <taxon>eudicotyledons</taxon>
        <taxon>Gunneridae</taxon>
        <taxon>Pentapetalae</taxon>
        <taxon>rosids</taxon>
        <taxon>fabids</taxon>
        <taxon>Rosales</taxon>
        <taxon>Cannabaceae</taxon>
        <taxon>Trema</taxon>
    </lineage>
</organism>
<name>A0A2P5ENC3_TREOI</name>
<proteinExistence type="predicted"/>
<gene>
    <name evidence="1" type="ORF">TorRG33x02_171910</name>
</gene>
<evidence type="ECO:0000313" key="1">
    <source>
        <dbReference type="EMBL" id="PON87078.1"/>
    </source>
</evidence>
<dbReference type="Proteomes" id="UP000237000">
    <property type="component" value="Unassembled WGS sequence"/>
</dbReference>
<keyword evidence="2" id="KW-1185">Reference proteome</keyword>
<accession>A0A2P5ENC3</accession>
<dbReference type="InParanoid" id="A0A2P5ENC3"/>
<protein>
    <submittedName>
        <fullName evidence="1">Uncharacterized protein</fullName>
    </submittedName>
</protein>
<comment type="caution">
    <text evidence="1">The sequence shown here is derived from an EMBL/GenBank/DDBJ whole genome shotgun (WGS) entry which is preliminary data.</text>
</comment>
<evidence type="ECO:0000313" key="2">
    <source>
        <dbReference type="Proteomes" id="UP000237000"/>
    </source>
</evidence>
<sequence>MLNYMINFKRYHPPASFDGARKHGQLGPETLKPWCRKRFRHDISQLVFRQRVLNNKSLAHYSVTNKVIVNLNMFRSSIQNRIGSKLSGTKIITKKQWWT</sequence>
<dbReference type="EMBL" id="JXTC01000122">
    <property type="protein sequence ID" value="PON87078.1"/>
    <property type="molecule type" value="Genomic_DNA"/>
</dbReference>
<reference evidence="2" key="1">
    <citation type="submission" date="2016-06" db="EMBL/GenBank/DDBJ databases">
        <title>Parallel loss of symbiosis genes in relatives of nitrogen-fixing non-legume Parasponia.</title>
        <authorList>
            <person name="Van Velzen R."/>
            <person name="Holmer R."/>
            <person name="Bu F."/>
            <person name="Rutten L."/>
            <person name="Van Zeijl A."/>
            <person name="Liu W."/>
            <person name="Santuari L."/>
            <person name="Cao Q."/>
            <person name="Sharma T."/>
            <person name="Shen D."/>
            <person name="Roswanjaya Y."/>
            <person name="Wardhani T."/>
            <person name="Kalhor M.S."/>
            <person name="Jansen J."/>
            <person name="Van den Hoogen J."/>
            <person name="Gungor B."/>
            <person name="Hartog M."/>
            <person name="Hontelez J."/>
            <person name="Verver J."/>
            <person name="Yang W.-C."/>
            <person name="Schijlen E."/>
            <person name="Repin R."/>
            <person name="Schilthuizen M."/>
            <person name="Schranz E."/>
            <person name="Heidstra R."/>
            <person name="Miyata K."/>
            <person name="Fedorova E."/>
            <person name="Kohlen W."/>
            <person name="Bisseling T."/>
            <person name="Smit S."/>
            <person name="Geurts R."/>
        </authorList>
    </citation>
    <scope>NUCLEOTIDE SEQUENCE [LARGE SCALE GENOMIC DNA]</scope>
    <source>
        <strain evidence="2">cv. RG33-2</strain>
    </source>
</reference>